<gene>
    <name evidence="9" type="ORF">J5U18_00530</name>
</gene>
<sequence>MKIIKPILTTLLALHLGLGIAQEVTSPKVHFGFNMGDDYMLANYTKMESYFLQVAKESNRVLIQPAGLTEEGRQQYLMVLSSPENLKNIEKYRSISQQLGRAEGLSDAQAKELALAGKPLVWIDGGMHSNETVGSHQLVETFYQLAQSKDPEIVNYLDKVVVLMWHVNPDGQELLADWYMQYPDQQQRNMDIPRLYHKYVGHDNNRDFFMFNMKEAENLAKVMYVDWLPQIVYNHHQTSPDGTVVAGPPYRDPFNYVFDPLLVTGIDGVGISMINRLHEEDKPGYVRSDQSTFSTWWNGGLRTAPYFRNMIGILTEITGGPTPSAIPVVAERLTPRNGLPYPVKPQEWHFRQSIDYSVSLNLAIIDYAARNGDKLLYNFYKMGKNSIERGNQDTWTRYSKYADQVSQLYEEALRTGQEEKKELTGYYRSKHIPKAYYDRVYENAANRDPRAYILSADQPDFGTAIKFANALIKGGVYVYQSTADFQLNGKQYPKNSIIVKTNQSFRPQVIDMFEAQDHPHDVQYPGGPPVRPYDAAGWTLAMQMGISYDRVFEDFQAPLSKQPYGVLLTPPSTTVAKSAAGYLIDARANDAFIVVNDLLKKGVKVFRDSQRANFYVAASAQATLAEAAKKYGIQIVALNQKPTQLKPVEKLKIGLFDQYGGSMPSGWVRWILEQYDFDYELFYPKDVAAKNIKNYDLLLFVGAGIPSANPAAGGYSSRQPKGELVPASYHHLLGSLTADKSLPILKEFVQNGGKVVTIGSSSTWVYDLGLAITNPLVETSPEGKQVPLSSTKYYIPTSILAADIDTTKAENYGMPAKANIVFNNSPVFKFQESAAVYSLGKISSATSLLSGWAHGQSYLKDTHIGLAANYGQGKIVALGPEITNRAQAHGTFKMLFNQLYK</sequence>
<dbReference type="InterPro" id="IPR029062">
    <property type="entry name" value="Class_I_gatase-like"/>
</dbReference>
<evidence type="ECO:0000256" key="3">
    <source>
        <dbReference type="ARBA" id="ARBA00022670"/>
    </source>
</evidence>
<evidence type="ECO:0000313" key="9">
    <source>
        <dbReference type="EMBL" id="MBP3942061.1"/>
    </source>
</evidence>
<dbReference type="SUPFAM" id="SSF53187">
    <property type="entry name" value="Zn-dependent exopeptidases"/>
    <property type="match status" value="1"/>
</dbReference>
<dbReference type="InterPro" id="IPR000834">
    <property type="entry name" value="Peptidase_M14"/>
</dbReference>
<dbReference type="PANTHER" id="PTHR11705:SF143">
    <property type="entry name" value="SLL0236 PROTEIN"/>
    <property type="match status" value="1"/>
</dbReference>
<dbReference type="EMBL" id="JAGKSB010000001">
    <property type="protein sequence ID" value="MBP3942061.1"/>
    <property type="molecule type" value="Genomic_DNA"/>
</dbReference>
<accession>A0A8T4HB93</accession>
<feature type="signal peptide" evidence="7">
    <location>
        <begin position="1"/>
        <end position="21"/>
    </location>
</feature>
<protein>
    <submittedName>
        <fullName evidence="9">Peptidase</fullName>
    </submittedName>
</protein>
<dbReference type="Pfam" id="PF00246">
    <property type="entry name" value="Peptidase_M14"/>
    <property type="match status" value="1"/>
</dbReference>
<dbReference type="PANTHER" id="PTHR11705">
    <property type="entry name" value="PROTEASE FAMILY M14 CARBOXYPEPTIDASE A,B"/>
    <property type="match status" value="1"/>
</dbReference>
<dbReference type="SUPFAM" id="SSF52317">
    <property type="entry name" value="Class I glutamine amidotransferase-like"/>
    <property type="match status" value="1"/>
</dbReference>
<feature type="chain" id="PRO_5035940804" evidence="7">
    <location>
        <begin position="22"/>
        <end position="901"/>
    </location>
</feature>
<evidence type="ECO:0000256" key="4">
    <source>
        <dbReference type="ARBA" id="ARBA00022801"/>
    </source>
</evidence>
<dbReference type="CDD" id="cd06240">
    <property type="entry name" value="M14-like"/>
    <property type="match status" value="1"/>
</dbReference>
<dbReference type="GO" id="GO:0006508">
    <property type="term" value="P:proteolysis"/>
    <property type="evidence" value="ECO:0007669"/>
    <property type="project" value="UniProtKB-KW"/>
</dbReference>
<dbReference type="AlphaFoldDB" id="A0A8T4HB93"/>
<keyword evidence="6" id="KW-0482">Metalloprotease</keyword>
<name>A0A8T4HB93_9SPHI</name>
<dbReference type="Gene3D" id="3.40.630.10">
    <property type="entry name" value="Zn peptidases"/>
    <property type="match status" value="1"/>
</dbReference>
<dbReference type="Proteomes" id="UP000679691">
    <property type="component" value="Unassembled WGS sequence"/>
</dbReference>
<organism evidence="9 10">
    <name type="scientific">Rhinopithecimicrobium faecis</name>
    <dbReference type="NCBI Taxonomy" id="2820698"/>
    <lineage>
        <taxon>Bacteria</taxon>
        <taxon>Pseudomonadati</taxon>
        <taxon>Bacteroidota</taxon>
        <taxon>Sphingobacteriia</taxon>
        <taxon>Sphingobacteriales</taxon>
        <taxon>Sphingobacteriaceae</taxon>
        <taxon>Rhinopithecimicrobium</taxon>
    </lineage>
</organism>
<reference evidence="9" key="1">
    <citation type="submission" date="2021-03" db="EMBL/GenBank/DDBJ databases">
        <authorList>
            <person name="Lu T."/>
            <person name="Wang Q."/>
            <person name="Han X."/>
        </authorList>
    </citation>
    <scope>NUCLEOTIDE SEQUENCE</scope>
    <source>
        <strain evidence="9">WQ 2009</strain>
    </source>
</reference>
<keyword evidence="10" id="KW-1185">Reference proteome</keyword>
<dbReference type="GO" id="GO:0005615">
    <property type="term" value="C:extracellular space"/>
    <property type="evidence" value="ECO:0007669"/>
    <property type="project" value="TreeGrafter"/>
</dbReference>
<keyword evidence="5" id="KW-0862">Zinc</keyword>
<dbReference type="GO" id="GO:0004181">
    <property type="term" value="F:metallocarboxypeptidase activity"/>
    <property type="evidence" value="ECO:0007669"/>
    <property type="project" value="InterPro"/>
</dbReference>
<keyword evidence="7" id="KW-0732">Signal</keyword>
<dbReference type="RefSeq" id="WP_353545543.1">
    <property type="nucleotide sequence ID" value="NZ_JAGKSB010000001.1"/>
</dbReference>
<evidence type="ECO:0000256" key="5">
    <source>
        <dbReference type="ARBA" id="ARBA00022833"/>
    </source>
</evidence>
<keyword evidence="3" id="KW-0645">Protease</keyword>
<comment type="caution">
    <text evidence="9">The sequence shown here is derived from an EMBL/GenBank/DDBJ whole genome shotgun (WGS) entry which is preliminary data.</text>
</comment>
<keyword evidence="4" id="KW-0378">Hydrolase</keyword>
<evidence type="ECO:0000256" key="1">
    <source>
        <dbReference type="ARBA" id="ARBA00001947"/>
    </source>
</evidence>
<evidence type="ECO:0000256" key="6">
    <source>
        <dbReference type="ARBA" id="ARBA00023049"/>
    </source>
</evidence>
<feature type="domain" description="Peptidase M14" evidence="8">
    <location>
        <begin position="51"/>
        <end position="209"/>
    </location>
</feature>
<evidence type="ECO:0000256" key="2">
    <source>
        <dbReference type="ARBA" id="ARBA00005988"/>
    </source>
</evidence>
<comment type="similarity">
    <text evidence="2">Belongs to the peptidase M14 family.</text>
</comment>
<evidence type="ECO:0000256" key="7">
    <source>
        <dbReference type="SAM" id="SignalP"/>
    </source>
</evidence>
<comment type="cofactor">
    <cofactor evidence="1">
        <name>Zn(2+)</name>
        <dbReference type="ChEBI" id="CHEBI:29105"/>
    </cofactor>
</comment>
<evidence type="ECO:0000313" key="10">
    <source>
        <dbReference type="Proteomes" id="UP000679691"/>
    </source>
</evidence>
<evidence type="ECO:0000259" key="8">
    <source>
        <dbReference type="Pfam" id="PF00246"/>
    </source>
</evidence>
<proteinExistence type="inferred from homology"/>
<dbReference type="GO" id="GO:0008270">
    <property type="term" value="F:zinc ion binding"/>
    <property type="evidence" value="ECO:0007669"/>
    <property type="project" value="InterPro"/>
</dbReference>